<dbReference type="CDD" id="cd18118">
    <property type="entry name" value="ATP-synt_V_A-type_beta_N"/>
    <property type="match status" value="1"/>
</dbReference>
<evidence type="ECO:0000259" key="6">
    <source>
        <dbReference type="Pfam" id="PF02874"/>
    </source>
</evidence>
<reference evidence="8" key="2">
    <citation type="submission" date="2021-04" db="EMBL/GenBank/DDBJ databases">
        <title>Draft genomes of 20 S. canis strains.</title>
        <authorList>
            <person name="Pagnossin D."/>
            <person name="Weir W."/>
            <person name="Smith A."/>
            <person name="Ure R."/>
            <person name="Oravcova K."/>
        </authorList>
    </citation>
    <scope>NUCLEOTIDE SEQUENCE</scope>
    <source>
        <strain evidence="8">284</strain>
    </source>
</reference>
<dbReference type="GO" id="GO:0042777">
    <property type="term" value="P:proton motive force-driven plasma membrane ATP synthesis"/>
    <property type="evidence" value="ECO:0007669"/>
    <property type="project" value="UniProtKB-UniRule"/>
</dbReference>
<dbReference type="PANTHER" id="PTHR43389">
    <property type="entry name" value="V-TYPE PROTON ATPASE SUBUNIT B"/>
    <property type="match status" value="1"/>
</dbReference>
<evidence type="ECO:0000256" key="4">
    <source>
        <dbReference type="HAMAP-Rule" id="MF_00310"/>
    </source>
</evidence>
<dbReference type="InterPro" id="IPR004100">
    <property type="entry name" value="ATPase_F1/V1/A1_a/bsu_N"/>
</dbReference>
<dbReference type="Gene3D" id="3.40.50.12240">
    <property type="match status" value="1"/>
</dbReference>
<dbReference type="GO" id="GO:0046933">
    <property type="term" value="F:proton-transporting ATP synthase activity, rotational mechanism"/>
    <property type="evidence" value="ECO:0007669"/>
    <property type="project" value="UniProtKB-UniRule"/>
</dbReference>
<dbReference type="Pfam" id="PF00006">
    <property type="entry name" value="ATP-synt_ab"/>
    <property type="match status" value="1"/>
</dbReference>
<dbReference type="InterPro" id="IPR000194">
    <property type="entry name" value="ATPase_F1/V1/A1_a/bsu_nucl-bd"/>
</dbReference>
<dbReference type="GeneID" id="49628177"/>
<evidence type="ECO:0000256" key="1">
    <source>
        <dbReference type="ARBA" id="ARBA00008936"/>
    </source>
</evidence>
<dbReference type="SUPFAM" id="SSF52540">
    <property type="entry name" value="P-loop containing nucleoside triphosphate hydrolases"/>
    <property type="match status" value="1"/>
</dbReference>
<dbReference type="EMBL" id="UXEP01000001">
    <property type="protein sequence ID" value="VDC41536.1"/>
    <property type="molecule type" value="Genomic_DNA"/>
</dbReference>
<dbReference type="InterPro" id="IPR027417">
    <property type="entry name" value="P-loop_NTPase"/>
</dbReference>
<keyword evidence="10" id="KW-1185">Reference proteome</keyword>
<dbReference type="Pfam" id="PF02874">
    <property type="entry name" value="ATP-synt_ab_N"/>
    <property type="match status" value="1"/>
</dbReference>
<dbReference type="PANTHER" id="PTHR43389:SF4">
    <property type="entry name" value="V-TYPE PROTON ATPASE SUBUNIT B"/>
    <property type="match status" value="1"/>
</dbReference>
<proteinExistence type="inferred from homology"/>
<evidence type="ECO:0000313" key="9">
    <source>
        <dbReference type="EMBL" id="VDC41536.1"/>
    </source>
</evidence>
<dbReference type="AlphaFoldDB" id="A0A2D4DL38"/>
<feature type="domain" description="ATP synthase A/B type C-terminal" evidence="7">
    <location>
        <begin position="357"/>
        <end position="455"/>
    </location>
</feature>
<dbReference type="Proteomes" id="UP001186118">
    <property type="component" value="Unassembled WGS sequence"/>
</dbReference>
<dbReference type="EMBL" id="JAGQEX010000006">
    <property type="protein sequence ID" value="MDV5976648.1"/>
    <property type="molecule type" value="Genomic_DNA"/>
</dbReference>
<dbReference type="RefSeq" id="WP_003046250.1">
    <property type="nucleotide sequence ID" value="NZ_BEWZ01000001.1"/>
</dbReference>
<dbReference type="InterPro" id="IPR055190">
    <property type="entry name" value="ATP-synt_VA_C"/>
</dbReference>
<comment type="similarity">
    <text evidence="1 4">Belongs to the ATPase alpha/beta chains family.</text>
</comment>
<feature type="domain" description="ATPase F1/V1/A1 complex alpha/beta subunit N-terminal" evidence="6">
    <location>
        <begin position="10"/>
        <end position="76"/>
    </location>
</feature>
<dbReference type="InterPro" id="IPR020003">
    <property type="entry name" value="ATPase_a/bsu_AS"/>
</dbReference>
<evidence type="ECO:0000259" key="7">
    <source>
        <dbReference type="Pfam" id="PF22919"/>
    </source>
</evidence>
<keyword evidence="4" id="KW-0066">ATP synthesis</keyword>
<dbReference type="GO" id="GO:0005524">
    <property type="term" value="F:ATP binding"/>
    <property type="evidence" value="ECO:0007669"/>
    <property type="project" value="UniProtKB-UniRule"/>
</dbReference>
<evidence type="ECO:0000259" key="5">
    <source>
        <dbReference type="Pfam" id="PF00006"/>
    </source>
</evidence>
<dbReference type="Pfam" id="PF22919">
    <property type="entry name" value="ATP-synt_VA_C"/>
    <property type="match status" value="1"/>
</dbReference>
<keyword evidence="3 4" id="KW-0406">Ion transport</keyword>
<dbReference type="SUPFAM" id="SSF47917">
    <property type="entry name" value="C-terminal domain of alpha and beta subunits of F1 ATP synthase"/>
    <property type="match status" value="1"/>
</dbReference>
<sequence length="471" mass="52368">MSVLKEYRTVSEVVGPLMIVDQVAGVHYNELVDITLHNGDSRKGQVLEVQGDKAMVQLFEGSTGINLAKTKVRFTGHPLELAVSEDMVGRIFDGMGQPIDGGPELIPEKYMDIDGQAINPVARDYPDEFIQTGISAIDHLNTLVRGQKLPVFSGSGLPHNELAAQIARQATVLNSDDNFAVVFAAMGITFEEAEFFMNDLRETGAINRSVLFINLANDPAIERIATPRIALTTAEYLAYEKGMHVLVIMTDMTNYCEALREVSAARREVPGRRGYPGYLYTNLSTLYERAGRLIGKKGSVTQIPILTMPEDDITHPIPDLTGYITEGQIILSQELYHNGYRPPINVLPSLSRLKDKGSGEGKTREDHAATMNQLFAAYAQGKQAKELAVVLGESALSETDKLYVVFTNRFEEEYINQGFYTNRSIEESLDLGWELLSILPRTELKRIKDDMLDRYLPQKEVSEKEGSLENS</sequence>
<evidence type="ECO:0000256" key="3">
    <source>
        <dbReference type="ARBA" id="ARBA00023065"/>
    </source>
</evidence>
<keyword evidence="4" id="KW-0375">Hydrogen ion transport</keyword>
<organism evidence="9 10">
    <name type="scientific">Streptococcus canis</name>
    <dbReference type="NCBI Taxonomy" id="1329"/>
    <lineage>
        <taxon>Bacteria</taxon>
        <taxon>Bacillati</taxon>
        <taxon>Bacillota</taxon>
        <taxon>Bacilli</taxon>
        <taxon>Lactobacillales</taxon>
        <taxon>Streptococcaceae</taxon>
        <taxon>Streptococcus</taxon>
    </lineage>
</organism>
<evidence type="ECO:0000256" key="2">
    <source>
        <dbReference type="ARBA" id="ARBA00022448"/>
    </source>
</evidence>
<gene>
    <name evidence="9" type="primary">ntpB</name>
    <name evidence="4" type="synonym">atpB</name>
    <name evidence="9" type="ORF">FMV2238Y02_00230</name>
    <name evidence="8" type="ORF">KB584_04105</name>
</gene>
<accession>A0A2D4DL38</accession>
<dbReference type="OrthoDB" id="9802718at2"/>
<name>A0A2D4DL38_STRCB</name>
<dbReference type="PROSITE" id="PS00152">
    <property type="entry name" value="ATPASE_ALPHA_BETA"/>
    <property type="match status" value="1"/>
</dbReference>
<dbReference type="CDD" id="cd18112">
    <property type="entry name" value="ATP-synt_V_A-type_beta_C"/>
    <property type="match status" value="1"/>
</dbReference>
<dbReference type="HAMAP" id="MF_00310">
    <property type="entry name" value="ATP_synth_B_arch"/>
    <property type="match status" value="1"/>
</dbReference>
<dbReference type="InterPro" id="IPR022879">
    <property type="entry name" value="V-ATPase_su_B/beta"/>
</dbReference>
<dbReference type="CDD" id="cd01135">
    <property type="entry name" value="V_A-ATPase_B"/>
    <property type="match status" value="1"/>
</dbReference>
<dbReference type="PIRSF" id="PIRSF039114">
    <property type="entry name" value="V-ATPsynth_beta/V-ATPase_B"/>
    <property type="match status" value="1"/>
</dbReference>
<comment type="function">
    <text evidence="4">Produces ATP from ADP in the presence of a proton gradient across the membrane. The V-type beta chain is a regulatory subunit.</text>
</comment>
<evidence type="ECO:0000313" key="8">
    <source>
        <dbReference type="EMBL" id="MDV5976648.1"/>
    </source>
</evidence>
<reference evidence="9 10" key="1">
    <citation type="submission" date="2018-10" db="EMBL/GenBank/DDBJ databases">
        <authorList>
            <consortium name="Molecular Microbiology and Infection Unit (UMMI)"/>
            <person name="Machado M."/>
        </authorList>
    </citation>
    <scope>NUCLEOTIDE SEQUENCE [LARGE SCALE GENOMIC DNA]</scope>
    <source>
        <strain evidence="9">FMV2238.02</strain>
    </source>
</reference>
<protein>
    <recommendedName>
        <fullName evidence="4">V-type ATP synthase beta chain</fullName>
    </recommendedName>
    <alternativeName>
        <fullName evidence="4">V-ATPase subunit B</fullName>
    </alternativeName>
</protein>
<dbReference type="Proteomes" id="UP000280759">
    <property type="component" value="Unassembled WGS sequence"/>
</dbReference>
<evidence type="ECO:0000313" key="10">
    <source>
        <dbReference type="Proteomes" id="UP000280759"/>
    </source>
</evidence>
<feature type="domain" description="ATPase F1/V1/A1 complex alpha/beta subunit nucleotide-binding" evidence="5">
    <location>
        <begin position="133"/>
        <end position="351"/>
    </location>
</feature>
<dbReference type="NCBIfam" id="NF003235">
    <property type="entry name" value="PRK04196.1"/>
    <property type="match status" value="1"/>
</dbReference>
<keyword evidence="2 4" id="KW-0813">Transport</keyword>